<sequence length="145" mass="16934">MFVSNDAQSLEILVVDDDKVVTLLHKNLLRNSGLNWPPVICENGLEAFKYIEKNDGDRKHFLIFLDLNMPVLNGWKFLKKLKKLELLSRVNVVIVTSSINQKDYLKAQKYESVLYYCKKPMRLECIEKIMDHEVLKPFFTDVTAQ</sequence>
<evidence type="ECO:0000256" key="1">
    <source>
        <dbReference type="PROSITE-ProRule" id="PRU00169"/>
    </source>
</evidence>
<keyword evidence="4" id="KW-1185">Reference proteome</keyword>
<feature type="domain" description="Response regulatory" evidence="2">
    <location>
        <begin position="11"/>
        <end position="134"/>
    </location>
</feature>
<evidence type="ECO:0000313" key="3">
    <source>
        <dbReference type="EMBL" id="SOC80853.1"/>
    </source>
</evidence>
<dbReference type="SMART" id="SM00448">
    <property type="entry name" value="REC"/>
    <property type="match status" value="1"/>
</dbReference>
<evidence type="ECO:0000259" key="2">
    <source>
        <dbReference type="PROSITE" id="PS50110"/>
    </source>
</evidence>
<dbReference type="AlphaFoldDB" id="A0A285X689"/>
<organism evidence="3 4">
    <name type="scientific">Salinimicrobium sediminis</name>
    <dbReference type="NCBI Taxonomy" id="1343891"/>
    <lineage>
        <taxon>Bacteria</taxon>
        <taxon>Pseudomonadati</taxon>
        <taxon>Bacteroidota</taxon>
        <taxon>Flavobacteriia</taxon>
        <taxon>Flavobacteriales</taxon>
        <taxon>Flavobacteriaceae</taxon>
        <taxon>Salinimicrobium</taxon>
    </lineage>
</organism>
<proteinExistence type="predicted"/>
<dbReference type="InterPro" id="IPR052893">
    <property type="entry name" value="TCS_response_regulator"/>
</dbReference>
<name>A0A285X689_9FLAO</name>
<dbReference type="RefSeq" id="WP_097056631.1">
    <property type="nucleotide sequence ID" value="NZ_OCMF01000003.1"/>
</dbReference>
<dbReference type="Proteomes" id="UP000219193">
    <property type="component" value="Unassembled WGS sequence"/>
</dbReference>
<dbReference type="GO" id="GO:0000160">
    <property type="term" value="P:phosphorelay signal transduction system"/>
    <property type="evidence" value="ECO:0007669"/>
    <property type="project" value="InterPro"/>
</dbReference>
<dbReference type="EMBL" id="OCMF01000003">
    <property type="protein sequence ID" value="SOC80853.1"/>
    <property type="molecule type" value="Genomic_DNA"/>
</dbReference>
<reference evidence="4" key="1">
    <citation type="submission" date="2017-09" db="EMBL/GenBank/DDBJ databases">
        <authorList>
            <person name="Varghese N."/>
            <person name="Submissions S."/>
        </authorList>
    </citation>
    <scope>NUCLEOTIDE SEQUENCE [LARGE SCALE GENOMIC DNA]</scope>
    <source>
        <strain evidence="4">CGMCC 1.12641</strain>
    </source>
</reference>
<protein>
    <submittedName>
        <fullName evidence="3">Response regulator receiver domain-containing protein</fullName>
    </submittedName>
</protein>
<dbReference type="PANTHER" id="PTHR44520:SF2">
    <property type="entry name" value="RESPONSE REGULATOR RCP1"/>
    <property type="match status" value="1"/>
</dbReference>
<dbReference type="InterPro" id="IPR001789">
    <property type="entry name" value="Sig_transdc_resp-reg_receiver"/>
</dbReference>
<evidence type="ECO:0000313" key="4">
    <source>
        <dbReference type="Proteomes" id="UP000219193"/>
    </source>
</evidence>
<keyword evidence="1" id="KW-0597">Phosphoprotein</keyword>
<accession>A0A285X689</accession>
<dbReference type="OrthoDB" id="673128at2"/>
<dbReference type="PANTHER" id="PTHR44520">
    <property type="entry name" value="RESPONSE REGULATOR RCP1-RELATED"/>
    <property type="match status" value="1"/>
</dbReference>
<dbReference type="Gene3D" id="3.40.50.2300">
    <property type="match status" value="1"/>
</dbReference>
<dbReference type="InterPro" id="IPR011006">
    <property type="entry name" value="CheY-like_superfamily"/>
</dbReference>
<dbReference type="SUPFAM" id="SSF52172">
    <property type="entry name" value="CheY-like"/>
    <property type="match status" value="1"/>
</dbReference>
<feature type="modified residue" description="4-aspartylphosphate" evidence="1">
    <location>
        <position position="66"/>
    </location>
</feature>
<dbReference type="Pfam" id="PF00072">
    <property type="entry name" value="Response_reg"/>
    <property type="match status" value="1"/>
</dbReference>
<gene>
    <name evidence="3" type="ORF">SAMN06296241_2416</name>
</gene>
<dbReference type="PROSITE" id="PS50110">
    <property type="entry name" value="RESPONSE_REGULATORY"/>
    <property type="match status" value="1"/>
</dbReference>